<dbReference type="RefSeq" id="WP_224311306.1">
    <property type="nucleotide sequence ID" value="NZ_JAIRBM010000002.1"/>
</dbReference>
<dbReference type="Proteomes" id="UP000704176">
    <property type="component" value="Unassembled WGS sequence"/>
</dbReference>
<dbReference type="InterPro" id="IPR027373">
    <property type="entry name" value="RHH_dom"/>
</dbReference>
<dbReference type="InterPro" id="IPR038268">
    <property type="entry name" value="RHH_sf"/>
</dbReference>
<gene>
    <name evidence="2" type="ORF">K9B37_02915</name>
</gene>
<dbReference type="Pfam" id="PF13467">
    <property type="entry name" value="RHH_4"/>
    <property type="match status" value="1"/>
</dbReference>
<protein>
    <submittedName>
        <fullName evidence="2">Ribbon-helix-helix domain-containing protein</fullName>
    </submittedName>
</protein>
<name>A0ABS7VJA3_9HYPH</name>
<evidence type="ECO:0000313" key="2">
    <source>
        <dbReference type="EMBL" id="MBZ6075250.1"/>
    </source>
</evidence>
<sequence>MGAGILKRSVSIAGHRTSISLEEPFWDALREIAAGRSLSVQALIGRIDAERGEQNLSSAIRVFVLQSVRNGISRPDEH</sequence>
<evidence type="ECO:0000259" key="1">
    <source>
        <dbReference type="Pfam" id="PF13467"/>
    </source>
</evidence>
<evidence type="ECO:0000313" key="3">
    <source>
        <dbReference type="Proteomes" id="UP000704176"/>
    </source>
</evidence>
<accession>A0ABS7VJA3</accession>
<dbReference type="Gene3D" id="1.10.3990.20">
    <property type="entry name" value="protein bp1543"/>
    <property type="match status" value="1"/>
</dbReference>
<comment type="caution">
    <text evidence="2">The sequence shown here is derived from an EMBL/GenBank/DDBJ whole genome shotgun (WGS) entry which is preliminary data.</text>
</comment>
<dbReference type="EMBL" id="JAIRBM010000002">
    <property type="protein sequence ID" value="MBZ6075250.1"/>
    <property type="molecule type" value="Genomic_DNA"/>
</dbReference>
<keyword evidence="3" id="KW-1185">Reference proteome</keyword>
<organism evidence="2 3">
    <name type="scientific">Microvirga puerhi</name>
    <dbReference type="NCBI Taxonomy" id="2876078"/>
    <lineage>
        <taxon>Bacteria</taxon>
        <taxon>Pseudomonadati</taxon>
        <taxon>Pseudomonadota</taxon>
        <taxon>Alphaproteobacteria</taxon>
        <taxon>Hyphomicrobiales</taxon>
        <taxon>Methylobacteriaceae</taxon>
        <taxon>Microvirga</taxon>
    </lineage>
</organism>
<reference evidence="2 3" key="1">
    <citation type="submission" date="2021-09" db="EMBL/GenBank/DDBJ databases">
        <title>The complete genome sequence of a new microorganism.</title>
        <authorList>
            <person name="Zi Z."/>
        </authorList>
    </citation>
    <scope>NUCLEOTIDE SEQUENCE [LARGE SCALE GENOMIC DNA]</scope>
    <source>
        <strain evidence="2 3">WGZ8</strain>
    </source>
</reference>
<proteinExistence type="predicted"/>
<feature type="domain" description="Ribbon-helix-helix" evidence="1">
    <location>
        <begin position="7"/>
        <end position="67"/>
    </location>
</feature>